<gene>
    <name evidence="2" type="ORF">AMTR_s00028p00229280</name>
</gene>
<name>W1PL00_AMBTC</name>
<protein>
    <submittedName>
        <fullName evidence="2">Uncharacterized protein</fullName>
    </submittedName>
</protein>
<dbReference type="EMBL" id="KI392812">
    <property type="protein sequence ID" value="ERN10662.1"/>
    <property type="molecule type" value="Genomic_DNA"/>
</dbReference>
<feature type="region of interest" description="Disordered" evidence="1">
    <location>
        <begin position="84"/>
        <end position="107"/>
    </location>
</feature>
<organism evidence="2 3">
    <name type="scientific">Amborella trichopoda</name>
    <dbReference type="NCBI Taxonomy" id="13333"/>
    <lineage>
        <taxon>Eukaryota</taxon>
        <taxon>Viridiplantae</taxon>
        <taxon>Streptophyta</taxon>
        <taxon>Embryophyta</taxon>
        <taxon>Tracheophyta</taxon>
        <taxon>Spermatophyta</taxon>
        <taxon>Magnoliopsida</taxon>
        <taxon>Amborellales</taxon>
        <taxon>Amborellaceae</taxon>
        <taxon>Amborella</taxon>
    </lineage>
</organism>
<dbReference type="HOGENOM" id="CLU_2213451_0_0_1"/>
<evidence type="ECO:0000313" key="2">
    <source>
        <dbReference type="EMBL" id="ERN10662.1"/>
    </source>
</evidence>
<proteinExistence type="predicted"/>
<dbReference type="AlphaFoldDB" id="W1PL00"/>
<reference evidence="3" key="1">
    <citation type="journal article" date="2013" name="Science">
        <title>The Amborella genome and the evolution of flowering plants.</title>
        <authorList>
            <consortium name="Amborella Genome Project"/>
        </authorList>
    </citation>
    <scope>NUCLEOTIDE SEQUENCE [LARGE SCALE GENOMIC DNA]</scope>
</reference>
<dbReference type="Gramene" id="ERN10662">
    <property type="protein sequence ID" value="ERN10662"/>
    <property type="gene ID" value="AMTR_s00028p00229280"/>
</dbReference>
<evidence type="ECO:0000256" key="1">
    <source>
        <dbReference type="SAM" id="MobiDB-lite"/>
    </source>
</evidence>
<keyword evidence="3" id="KW-1185">Reference proteome</keyword>
<feature type="compositionally biased region" description="Acidic residues" evidence="1">
    <location>
        <begin position="84"/>
        <end position="101"/>
    </location>
</feature>
<evidence type="ECO:0000313" key="3">
    <source>
        <dbReference type="Proteomes" id="UP000017836"/>
    </source>
</evidence>
<dbReference type="Proteomes" id="UP000017836">
    <property type="component" value="Unassembled WGS sequence"/>
</dbReference>
<sequence>MALGGGAKGATCGATCIDLVEEEVHVALEGGRRLGQAFISCRVPSVKGGTPEIKCRFTMGTRRRIVGMWRRGHMDWDPEELWGEDYEENPQVDLEDFEPYEEDHAQH</sequence>
<accession>W1PL00</accession>